<keyword evidence="3" id="KW-0539">Nucleus</keyword>
<dbReference type="EMBL" id="CAJNOC010000575">
    <property type="protein sequence ID" value="CAF0778558.1"/>
    <property type="molecule type" value="Genomic_DNA"/>
</dbReference>
<protein>
    <recommendedName>
        <fullName evidence="4">HTH CENPB-type domain-containing protein</fullName>
    </recommendedName>
</protein>
<evidence type="ECO:0000256" key="2">
    <source>
        <dbReference type="ARBA" id="ARBA00023125"/>
    </source>
</evidence>
<evidence type="ECO:0000256" key="3">
    <source>
        <dbReference type="ARBA" id="ARBA00023242"/>
    </source>
</evidence>
<dbReference type="Gene3D" id="3.30.420.10">
    <property type="entry name" value="Ribonuclease H-like superfamily/Ribonuclease H"/>
    <property type="match status" value="1"/>
</dbReference>
<evidence type="ECO:0000256" key="1">
    <source>
        <dbReference type="ARBA" id="ARBA00004123"/>
    </source>
</evidence>
<dbReference type="SUPFAM" id="SSF46689">
    <property type="entry name" value="Homeodomain-like"/>
    <property type="match status" value="2"/>
</dbReference>
<name>A0A813R926_9BILA</name>
<dbReference type="PROSITE" id="PS51253">
    <property type="entry name" value="HTH_CENPB"/>
    <property type="match status" value="1"/>
</dbReference>
<comment type="subcellular location">
    <subcellularLocation>
        <location evidence="1">Nucleus</location>
    </subcellularLocation>
</comment>
<evidence type="ECO:0000259" key="4">
    <source>
        <dbReference type="PROSITE" id="PS51253"/>
    </source>
</evidence>
<organism evidence="5 6">
    <name type="scientific">Brachionus calyciflorus</name>
    <dbReference type="NCBI Taxonomy" id="104777"/>
    <lineage>
        <taxon>Eukaryota</taxon>
        <taxon>Metazoa</taxon>
        <taxon>Spiralia</taxon>
        <taxon>Gnathifera</taxon>
        <taxon>Rotifera</taxon>
        <taxon>Eurotatoria</taxon>
        <taxon>Monogononta</taxon>
        <taxon>Pseudotrocha</taxon>
        <taxon>Ploima</taxon>
        <taxon>Brachionidae</taxon>
        <taxon>Brachionus</taxon>
    </lineage>
</organism>
<keyword evidence="2" id="KW-0238">DNA-binding</keyword>
<dbReference type="PANTHER" id="PTHR19303:SF73">
    <property type="entry name" value="PROTEIN PDC2"/>
    <property type="match status" value="1"/>
</dbReference>
<dbReference type="Proteomes" id="UP000663879">
    <property type="component" value="Unassembled WGS sequence"/>
</dbReference>
<dbReference type="GO" id="GO:0005634">
    <property type="term" value="C:nucleus"/>
    <property type="evidence" value="ECO:0007669"/>
    <property type="project" value="UniProtKB-SubCell"/>
</dbReference>
<reference evidence="5" key="1">
    <citation type="submission" date="2021-02" db="EMBL/GenBank/DDBJ databases">
        <authorList>
            <person name="Nowell W R."/>
        </authorList>
    </citation>
    <scope>NUCLEOTIDE SEQUENCE</scope>
    <source>
        <strain evidence="5">Ploen Becks lab</strain>
    </source>
</reference>
<dbReference type="PANTHER" id="PTHR19303">
    <property type="entry name" value="TRANSPOSON"/>
    <property type="match status" value="1"/>
</dbReference>
<dbReference type="Pfam" id="PF03221">
    <property type="entry name" value="HTH_Tnp_Tc5"/>
    <property type="match status" value="1"/>
</dbReference>
<keyword evidence="6" id="KW-1185">Reference proteome</keyword>
<evidence type="ECO:0000313" key="6">
    <source>
        <dbReference type="Proteomes" id="UP000663879"/>
    </source>
</evidence>
<comment type="caution">
    <text evidence="5">The sequence shown here is derived from an EMBL/GenBank/DDBJ whole genome shotgun (WGS) entry which is preliminary data.</text>
</comment>
<dbReference type="InterPro" id="IPR006600">
    <property type="entry name" value="HTH_CenpB_DNA-bd_dom"/>
</dbReference>
<dbReference type="GO" id="GO:0003677">
    <property type="term" value="F:DNA binding"/>
    <property type="evidence" value="ECO:0007669"/>
    <property type="project" value="UniProtKB-KW"/>
</dbReference>
<accession>A0A813R926</accession>
<dbReference type="SMART" id="SM00674">
    <property type="entry name" value="CENPB"/>
    <property type="match status" value="1"/>
</dbReference>
<proteinExistence type="predicted"/>
<feature type="domain" description="HTH CENPB-type" evidence="4">
    <location>
        <begin position="65"/>
        <end position="142"/>
    </location>
</feature>
<dbReference type="InterPro" id="IPR050863">
    <property type="entry name" value="CenT-Element_Derived"/>
</dbReference>
<dbReference type="Gene3D" id="1.10.10.60">
    <property type="entry name" value="Homeodomain-like"/>
    <property type="match status" value="2"/>
</dbReference>
<dbReference type="AlphaFoldDB" id="A0A813R926"/>
<dbReference type="InterPro" id="IPR009057">
    <property type="entry name" value="Homeodomain-like_sf"/>
</dbReference>
<dbReference type="Pfam" id="PF03184">
    <property type="entry name" value="DDE_1"/>
    <property type="match status" value="1"/>
</dbReference>
<dbReference type="OrthoDB" id="6596787at2759"/>
<dbReference type="InterPro" id="IPR036397">
    <property type="entry name" value="RNaseH_sf"/>
</dbReference>
<sequence length="532" mass="61931">MDANNRKRKKILNSTKVEIIKEKQKTNKSDYELAKMFEVDRSTITKILKKKETYLNENSTFKDGKKCRLQKGYFPLVEEALYDWVTVTRQNSIPIPVYILKEKALEFYNKLKNENIPMKDNFEASDGWVRNFLERFQLASKLFSGESESAAVQEIPKFIDKLKALLESYSPDNIYNADETGLFFRLGPNRTIAKKNENCKGSKKDKSRITILFAANVTGSNKVKPFVIGKSIRPRCMKYTDFSTLPVRYSANDSAWMTGEKWIGWLKWFDSQLNEPSLLLVDNCPAHVDVSKINFRNLKIEYLPPNTTSLIQPMDAGIIRTFKSYYRKLLVCHLVKSFDAKKKIEPVSIKKCIEFIDDAWYSVDQLTIKRCWAHTKILPEAIVNQLGDITRNQNILKEIETSNVMSELKKIDENYDMNFNEYVDVDSICGTFYVPEVGEILENVLEKNGYVRRSENTEVQEDEDVVDDEESEYISHQLGFEAFQKFCKFLEQFSSVKSDDLRYIKNVFSKVETEQLKNLKQLTLFDILRLNK</sequence>
<dbReference type="InterPro" id="IPR007889">
    <property type="entry name" value="HTH_Psq"/>
</dbReference>
<dbReference type="InterPro" id="IPR004875">
    <property type="entry name" value="DDE_SF_endonuclease_dom"/>
</dbReference>
<gene>
    <name evidence="5" type="ORF">OXX778_LOCUS5332</name>
</gene>
<evidence type="ECO:0000313" key="5">
    <source>
        <dbReference type="EMBL" id="CAF0778558.1"/>
    </source>
</evidence>
<dbReference type="Pfam" id="PF04218">
    <property type="entry name" value="CENP-B_N"/>
    <property type="match status" value="1"/>
</dbReference>